<feature type="region of interest" description="Disordered" evidence="6">
    <location>
        <begin position="787"/>
        <end position="807"/>
    </location>
</feature>
<comment type="caution">
    <text evidence="9">The sequence shown here is derived from an EMBL/GenBank/DDBJ whole genome shotgun (WGS) entry which is preliminary data.</text>
</comment>
<evidence type="ECO:0000313" key="9">
    <source>
        <dbReference type="EMBL" id="KAJ3482543.1"/>
    </source>
</evidence>
<keyword evidence="10" id="KW-1185">Reference proteome</keyword>
<protein>
    <recommendedName>
        <fullName evidence="8">CNNM transmembrane domain-containing protein</fullName>
    </recommendedName>
</protein>
<dbReference type="EMBL" id="JANAWD010000268">
    <property type="protein sequence ID" value="KAJ3482543.1"/>
    <property type="molecule type" value="Genomic_DNA"/>
</dbReference>
<dbReference type="InterPro" id="IPR045095">
    <property type="entry name" value="ACDP"/>
</dbReference>
<sequence>MVPTFSGYVLSRTPRLLLTLASVASHHVPNFTSHLSSFLSAVPGNDRGNITGLGGNGMSSLARRDEESKVTRAVLGCLIPVLVLASGLFAGLTLGYMSLDETQLNVLSISGTPQQKLYANKIKPIRKNGHLLLVTLLLANMIVNETLPIISDPVLGGGVPSVIVSTVLIVIFAEIIPQSLATRYGLYFGAKMAGFVRVLLWTLGIIAWPVAKLLELFLGPHHGIIYRRAELKELIAMHSSVGEYGGDLKTDTVTIIGGALDLQEKVVKQAMTPIDKVFMLSIDETLDYETLRRICQTGHSRIPVYEEVEVPLATLVAVGAVESSSDGHHADTQQTRKVKKIIGILLVKQCVLLDPKDATPVRKIPLNKVPFVPNNEPLLGILDRFQEGRSHMAIVSRYSIERAVSVKKAVKRGLTQRLRDRVGMKDSDSSSSDSDSEDREPEDSPRWRRGKKKSQKKDDNESDTDTTIQEGSEKEDSPCGSPTEQSGKHTRFSLGHRGRPKKKAADVDLEMGVVESKDTAPAKPRTSLTLPRASFGKFEQTMPADAVLTKAGAEEFLQGIDPAVMPLGIITLEDVLEELIGEEIYDEFDAEGHPDLKSYAQNEAKGLPTLKRRGSAPQLTDPADLPMMNAAQQYKPNLMPGLFNRLAFTRSRSAPPTPRDGAENLSDNTEKVGEGAPAEPDSDGIHARTVPNIVDYVAEEELQPFTGPDLISPQSPGYPSFPEPALPKTKVVHHSLAITPLRAPVPIPATRAASPLTSSLAYPDMTHSMQSTPSLEQAILVERQRRAVSGSSASPVPKGGRFKSSPLIGERNGVVVAEKIKRGGVVRGESLIRANSDRKRSEKDAE</sequence>
<dbReference type="GO" id="GO:0010960">
    <property type="term" value="P:magnesium ion homeostasis"/>
    <property type="evidence" value="ECO:0007669"/>
    <property type="project" value="InterPro"/>
</dbReference>
<keyword evidence="3 5" id="KW-1133">Transmembrane helix</keyword>
<dbReference type="GO" id="GO:0030026">
    <property type="term" value="P:intracellular manganese ion homeostasis"/>
    <property type="evidence" value="ECO:0007669"/>
    <property type="project" value="TreeGrafter"/>
</dbReference>
<proteinExistence type="predicted"/>
<dbReference type="SUPFAM" id="SSF54631">
    <property type="entry name" value="CBS-domain pair"/>
    <property type="match status" value="1"/>
</dbReference>
<dbReference type="GO" id="GO:0016020">
    <property type="term" value="C:membrane"/>
    <property type="evidence" value="ECO:0007669"/>
    <property type="project" value="UniProtKB-SubCell"/>
</dbReference>
<dbReference type="FunFam" id="3.10.580.10:FF:000053">
    <property type="entry name" value="Unplaced genomic scaffold supercont1.12, whole genome shotgun sequence"/>
    <property type="match status" value="1"/>
</dbReference>
<keyword evidence="2 5" id="KW-0812">Transmembrane</keyword>
<dbReference type="Gene3D" id="3.10.580.10">
    <property type="entry name" value="CBS-domain"/>
    <property type="match status" value="2"/>
</dbReference>
<dbReference type="InterPro" id="IPR046342">
    <property type="entry name" value="CBS_dom_sf"/>
</dbReference>
<reference evidence="9" key="1">
    <citation type="submission" date="2022-07" db="EMBL/GenBank/DDBJ databases">
        <title>Genome Sequence of Physisporinus lineatus.</title>
        <authorList>
            <person name="Buettner E."/>
        </authorList>
    </citation>
    <scope>NUCLEOTIDE SEQUENCE</scope>
    <source>
        <strain evidence="9">VT162</strain>
    </source>
</reference>
<feature type="domain" description="CNNM transmembrane" evidence="8">
    <location>
        <begin position="68"/>
        <end position="252"/>
    </location>
</feature>
<dbReference type="PANTHER" id="PTHR12064">
    <property type="entry name" value="METAL TRANSPORTER CNNM"/>
    <property type="match status" value="1"/>
</dbReference>
<evidence type="ECO:0000256" key="6">
    <source>
        <dbReference type="SAM" id="MobiDB-lite"/>
    </source>
</evidence>
<dbReference type="PROSITE" id="PS51846">
    <property type="entry name" value="CNNM"/>
    <property type="match status" value="1"/>
</dbReference>
<feature type="region of interest" description="Disordered" evidence="6">
    <location>
        <begin position="651"/>
        <end position="686"/>
    </location>
</feature>
<dbReference type="InterPro" id="IPR044751">
    <property type="entry name" value="Ion_transp-like_CBS"/>
</dbReference>
<gene>
    <name evidence="9" type="ORF">NLI96_g6904</name>
</gene>
<dbReference type="PANTHER" id="PTHR12064:SF90">
    <property type="entry name" value="CNNM TRANSMEMBRANE DOMAIN-CONTAINING PROTEIN"/>
    <property type="match status" value="1"/>
</dbReference>
<dbReference type="InterPro" id="IPR002550">
    <property type="entry name" value="CNNM"/>
</dbReference>
<evidence type="ECO:0000313" key="10">
    <source>
        <dbReference type="Proteomes" id="UP001212997"/>
    </source>
</evidence>
<name>A0AAD5YHQ6_9APHY</name>
<accession>A0AAD5YHQ6</accession>
<comment type="subcellular location">
    <subcellularLocation>
        <location evidence="1">Membrane</location>
        <topology evidence="1">Multi-pass membrane protein</topology>
    </subcellularLocation>
</comment>
<evidence type="ECO:0000256" key="2">
    <source>
        <dbReference type="ARBA" id="ARBA00022692"/>
    </source>
</evidence>
<dbReference type="Proteomes" id="UP001212997">
    <property type="component" value="Unassembled WGS sequence"/>
</dbReference>
<dbReference type="Pfam" id="PF01595">
    <property type="entry name" value="CNNM"/>
    <property type="match status" value="1"/>
</dbReference>
<evidence type="ECO:0000256" key="5">
    <source>
        <dbReference type="PROSITE-ProRule" id="PRU01193"/>
    </source>
</evidence>
<feature type="transmembrane region" description="Helical" evidence="7">
    <location>
        <begin position="188"/>
        <end position="211"/>
    </location>
</feature>
<feature type="compositionally biased region" description="Basic residues" evidence="6">
    <location>
        <begin position="488"/>
        <end position="502"/>
    </location>
</feature>
<evidence type="ECO:0000256" key="7">
    <source>
        <dbReference type="SAM" id="Phobius"/>
    </source>
</evidence>
<dbReference type="CDD" id="cd04590">
    <property type="entry name" value="CBS_pair_CorC_HlyC_assoc"/>
    <property type="match status" value="1"/>
</dbReference>
<dbReference type="AlphaFoldDB" id="A0AAD5YHQ6"/>
<dbReference type="GO" id="GO:0005737">
    <property type="term" value="C:cytoplasm"/>
    <property type="evidence" value="ECO:0007669"/>
    <property type="project" value="TreeGrafter"/>
</dbReference>
<evidence type="ECO:0000259" key="8">
    <source>
        <dbReference type="PROSITE" id="PS51846"/>
    </source>
</evidence>
<evidence type="ECO:0000256" key="3">
    <source>
        <dbReference type="ARBA" id="ARBA00022989"/>
    </source>
</evidence>
<organism evidence="9 10">
    <name type="scientific">Meripilus lineatus</name>
    <dbReference type="NCBI Taxonomy" id="2056292"/>
    <lineage>
        <taxon>Eukaryota</taxon>
        <taxon>Fungi</taxon>
        <taxon>Dikarya</taxon>
        <taxon>Basidiomycota</taxon>
        <taxon>Agaricomycotina</taxon>
        <taxon>Agaricomycetes</taxon>
        <taxon>Polyporales</taxon>
        <taxon>Meripilaceae</taxon>
        <taxon>Meripilus</taxon>
    </lineage>
</organism>
<evidence type="ECO:0000256" key="1">
    <source>
        <dbReference type="ARBA" id="ARBA00004141"/>
    </source>
</evidence>
<feature type="transmembrane region" description="Helical" evidence="7">
    <location>
        <begin position="157"/>
        <end position="176"/>
    </location>
</feature>
<feature type="compositionally biased region" description="Basic and acidic residues" evidence="6">
    <location>
        <begin position="417"/>
        <end position="428"/>
    </location>
</feature>
<evidence type="ECO:0000256" key="4">
    <source>
        <dbReference type="ARBA" id="ARBA00023136"/>
    </source>
</evidence>
<feature type="region of interest" description="Disordered" evidence="6">
    <location>
        <begin position="417"/>
        <end position="508"/>
    </location>
</feature>
<feature type="transmembrane region" description="Helical" evidence="7">
    <location>
        <begin position="73"/>
        <end position="97"/>
    </location>
</feature>
<keyword evidence="4 5" id="KW-0472">Membrane</keyword>